<dbReference type="Proteomes" id="UP001165561">
    <property type="component" value="Unassembled WGS sequence"/>
</dbReference>
<dbReference type="EMBL" id="JARACI010000981">
    <property type="protein sequence ID" value="MDD9206814.1"/>
    <property type="molecule type" value="Genomic_DNA"/>
</dbReference>
<organism evidence="1 2">
    <name type="scientific">Georgenia halotolerans</name>
    <dbReference type="NCBI Taxonomy" id="3028317"/>
    <lineage>
        <taxon>Bacteria</taxon>
        <taxon>Bacillati</taxon>
        <taxon>Actinomycetota</taxon>
        <taxon>Actinomycetes</taxon>
        <taxon>Micrococcales</taxon>
        <taxon>Bogoriellaceae</taxon>
        <taxon>Georgenia</taxon>
    </lineage>
</organism>
<reference evidence="1" key="1">
    <citation type="submission" date="2023-02" db="EMBL/GenBank/DDBJ databases">
        <title>Georgenia sp.10Sc9-8, isolated from a soil sample collected from the Taklamakan desert.</title>
        <authorList>
            <person name="Liu S."/>
        </authorList>
    </citation>
    <scope>NUCLEOTIDE SEQUENCE</scope>
    <source>
        <strain evidence="1">10Sc9-8</strain>
    </source>
</reference>
<feature type="non-terminal residue" evidence="1">
    <location>
        <position position="1"/>
    </location>
</feature>
<protein>
    <submittedName>
        <fullName evidence="1">Uncharacterized protein</fullName>
    </submittedName>
</protein>
<evidence type="ECO:0000313" key="1">
    <source>
        <dbReference type="EMBL" id="MDD9206814.1"/>
    </source>
</evidence>
<evidence type="ECO:0000313" key="2">
    <source>
        <dbReference type="Proteomes" id="UP001165561"/>
    </source>
</evidence>
<sequence length="94" mass="9869">STDDCGTWRTVGATYPSTPAAQFSDGTFVVGEHIRPGTYRAPGGDSCYWERLSGFSGEFEDLIANDFGSSGAIVTIAATDAGFGSSSCGTWQRQ</sequence>
<accession>A0ABT5TZX1</accession>
<comment type="caution">
    <text evidence="1">The sequence shown here is derived from an EMBL/GenBank/DDBJ whole genome shotgun (WGS) entry which is preliminary data.</text>
</comment>
<keyword evidence="2" id="KW-1185">Reference proteome</keyword>
<name>A0ABT5TZX1_9MICO</name>
<gene>
    <name evidence="1" type="ORF">PU560_10095</name>
</gene>
<proteinExistence type="predicted"/>